<proteinExistence type="predicted"/>
<protein>
    <submittedName>
        <fullName evidence="1">Uncharacterized protein</fullName>
    </submittedName>
</protein>
<organism evidence="1">
    <name type="scientific">marine metagenome</name>
    <dbReference type="NCBI Taxonomy" id="408172"/>
    <lineage>
        <taxon>unclassified sequences</taxon>
        <taxon>metagenomes</taxon>
        <taxon>ecological metagenomes</taxon>
    </lineage>
</organism>
<dbReference type="EMBL" id="UINC01191659">
    <property type="protein sequence ID" value="SVE06408.1"/>
    <property type="molecule type" value="Genomic_DNA"/>
</dbReference>
<accession>A0A383AH35</accession>
<evidence type="ECO:0000313" key="1">
    <source>
        <dbReference type="EMBL" id="SVE06408.1"/>
    </source>
</evidence>
<reference evidence="1" key="1">
    <citation type="submission" date="2018-05" db="EMBL/GenBank/DDBJ databases">
        <authorList>
            <person name="Lanie J.A."/>
            <person name="Ng W.-L."/>
            <person name="Kazmierczak K.M."/>
            <person name="Andrzejewski T.M."/>
            <person name="Davidsen T.M."/>
            <person name="Wayne K.J."/>
            <person name="Tettelin H."/>
            <person name="Glass J.I."/>
            <person name="Rusch D."/>
            <person name="Podicherti R."/>
            <person name="Tsui H.-C.T."/>
            <person name="Winkler M.E."/>
        </authorList>
    </citation>
    <scope>NUCLEOTIDE SEQUENCE</scope>
</reference>
<name>A0A383AH35_9ZZZZ</name>
<dbReference type="AlphaFoldDB" id="A0A383AH35"/>
<sequence length="60" mass="6702">MIDNQVIVKVREVYGVERIYPISDSAQLFADIAGKKTLDSADIHRIKQLGFEVQAEAPTL</sequence>
<gene>
    <name evidence="1" type="ORF">METZ01_LOCUS459262</name>
</gene>